<keyword evidence="12" id="KW-1185">Reference proteome</keyword>
<dbReference type="SUPFAM" id="SSF55486">
    <property type="entry name" value="Metalloproteases ('zincins'), catalytic domain"/>
    <property type="match status" value="1"/>
</dbReference>
<feature type="signal peptide" evidence="9">
    <location>
        <begin position="1"/>
        <end position="22"/>
    </location>
</feature>
<evidence type="ECO:0000256" key="7">
    <source>
        <dbReference type="ARBA" id="ARBA00023180"/>
    </source>
</evidence>
<evidence type="ECO:0000256" key="5">
    <source>
        <dbReference type="ARBA" id="ARBA00023049"/>
    </source>
</evidence>
<feature type="binding site" evidence="8">
    <location>
        <position position="504"/>
    </location>
    <ligand>
        <name>Zn(2+)</name>
        <dbReference type="ChEBI" id="CHEBI:29105"/>
        <note>catalytic</note>
    </ligand>
</feature>
<dbReference type="Gene3D" id="3.40.1620.60">
    <property type="match status" value="1"/>
</dbReference>
<feature type="binding site" evidence="8">
    <location>
        <position position="500"/>
    </location>
    <ligand>
        <name>Zn(2+)</name>
        <dbReference type="ChEBI" id="CHEBI:29105"/>
        <note>catalytic</note>
    </ligand>
</feature>
<keyword evidence="2 8" id="KW-0479">Metal-binding</keyword>
<keyword evidence="6" id="KW-1015">Disulfide bond</keyword>
<dbReference type="GO" id="GO:0046872">
    <property type="term" value="F:metal ion binding"/>
    <property type="evidence" value="ECO:0007669"/>
    <property type="project" value="UniProtKB-KW"/>
</dbReference>
<evidence type="ECO:0000256" key="2">
    <source>
        <dbReference type="ARBA" id="ARBA00022723"/>
    </source>
</evidence>
<reference evidence="11 12" key="1">
    <citation type="journal article" date="2021" name="Elife">
        <title>Chloroplast acquisition without the gene transfer in kleptoplastic sea slugs, Plakobranchus ocellatus.</title>
        <authorList>
            <person name="Maeda T."/>
            <person name="Takahashi S."/>
            <person name="Yoshida T."/>
            <person name="Shimamura S."/>
            <person name="Takaki Y."/>
            <person name="Nagai Y."/>
            <person name="Toyoda A."/>
            <person name="Suzuki Y."/>
            <person name="Arimoto A."/>
            <person name="Ishii H."/>
            <person name="Satoh N."/>
            <person name="Nishiyama T."/>
            <person name="Hasebe M."/>
            <person name="Maruyama T."/>
            <person name="Minagawa J."/>
            <person name="Obokata J."/>
            <person name="Shigenobu S."/>
        </authorList>
    </citation>
    <scope>NUCLEOTIDE SEQUENCE [LARGE SCALE GENOMIC DNA]</scope>
</reference>
<evidence type="ECO:0000313" key="11">
    <source>
        <dbReference type="EMBL" id="GFS23638.1"/>
    </source>
</evidence>
<keyword evidence="4 8" id="KW-0862">Zinc</keyword>
<name>A0AAV4JNY6_9GAST</name>
<feature type="domain" description="Peptidase M12B" evidence="10">
    <location>
        <begin position="337"/>
        <end position="558"/>
    </location>
</feature>
<dbReference type="InterPro" id="IPR001590">
    <property type="entry name" value="Peptidase_M12B"/>
</dbReference>
<keyword evidence="5 11" id="KW-0482">Metalloprotease</keyword>
<evidence type="ECO:0000256" key="6">
    <source>
        <dbReference type="ARBA" id="ARBA00023157"/>
    </source>
</evidence>
<accession>A0AAV4JNY6</accession>
<organism evidence="11 12">
    <name type="scientific">Elysia marginata</name>
    <dbReference type="NCBI Taxonomy" id="1093978"/>
    <lineage>
        <taxon>Eukaryota</taxon>
        <taxon>Metazoa</taxon>
        <taxon>Spiralia</taxon>
        <taxon>Lophotrochozoa</taxon>
        <taxon>Mollusca</taxon>
        <taxon>Gastropoda</taxon>
        <taxon>Heterobranchia</taxon>
        <taxon>Euthyneura</taxon>
        <taxon>Panpulmonata</taxon>
        <taxon>Sacoglossa</taxon>
        <taxon>Placobranchoidea</taxon>
        <taxon>Plakobranchidae</taxon>
        <taxon>Elysia</taxon>
    </lineage>
</organism>
<dbReference type="Pfam" id="PF17771">
    <property type="entry name" value="ADAMTS_CR_2"/>
    <property type="match status" value="1"/>
</dbReference>
<dbReference type="Gene3D" id="3.40.390.10">
    <property type="entry name" value="Collagenase (Catalytic Domain)"/>
    <property type="match status" value="1"/>
</dbReference>
<dbReference type="PROSITE" id="PS50215">
    <property type="entry name" value="ADAM_MEPRO"/>
    <property type="match status" value="1"/>
</dbReference>
<protein>
    <submittedName>
        <fullName evidence="11">A disintegrin and metalloproteinase with thrombospondin motifs 1</fullName>
    </submittedName>
</protein>
<evidence type="ECO:0000256" key="8">
    <source>
        <dbReference type="PROSITE-ProRule" id="PRU00276"/>
    </source>
</evidence>
<keyword evidence="1" id="KW-0645">Protease</keyword>
<keyword evidence="9" id="KW-0732">Signal</keyword>
<dbReference type="AlphaFoldDB" id="A0AAV4JNY6"/>
<evidence type="ECO:0000256" key="4">
    <source>
        <dbReference type="ARBA" id="ARBA00022833"/>
    </source>
</evidence>
<dbReference type="Proteomes" id="UP000762676">
    <property type="component" value="Unassembled WGS sequence"/>
</dbReference>
<feature type="binding site" evidence="8">
    <location>
        <position position="510"/>
    </location>
    <ligand>
        <name>Zn(2+)</name>
        <dbReference type="ChEBI" id="CHEBI:29105"/>
        <note>catalytic</note>
    </ligand>
</feature>
<gene>
    <name evidence="11" type="ORF">ElyMa_005138200</name>
</gene>
<comment type="caution">
    <text evidence="11">The sequence shown here is derived from an EMBL/GenBank/DDBJ whole genome shotgun (WGS) entry which is preliminary data.</text>
</comment>
<evidence type="ECO:0000256" key="9">
    <source>
        <dbReference type="SAM" id="SignalP"/>
    </source>
</evidence>
<feature type="active site" evidence="8">
    <location>
        <position position="501"/>
    </location>
</feature>
<dbReference type="GO" id="GO:0004222">
    <property type="term" value="F:metalloendopeptidase activity"/>
    <property type="evidence" value="ECO:0007669"/>
    <property type="project" value="InterPro"/>
</dbReference>
<evidence type="ECO:0000313" key="12">
    <source>
        <dbReference type="Proteomes" id="UP000762676"/>
    </source>
</evidence>
<sequence length="714" mass="80738">MRRLLTILYLLVSLMYNQVGASLEIFDVHKVADNAELTNIDVTQPQVDRWSKSQMPDNIFAAFECRGKLMQLKLRHYPYRRVAAGGDNFDPDGIDRNNFQYNLIGDGIPIYTKQKEIAAGKDTTRVVFDSFPRLFAQSCRTYTDYANHASLVGIYDPQFESIKFFGSFFMDGIHFFLQPFSSRNLTDEYQAGDGNVTLTDRRLHVMEEVPRIDFSDDNSVIAKDRTNVGLSDGIRNPSKNPRVFSGPFSKQVKTGPSYRQTRRKRPNAFPNNDEISKIRQGRRRKNRNRFQGFLTKQNSYRHDLSTDFATKQNSSATAEQILRNTFRRRRQNLNGDYTVEVFIVCDFLCYQRFQRYYNITDLVMTKNAIAEFFAYIRTFYQTAYGDLAETYPSLGLSVEIRVVGLYIATDPSDKIIGDYVIGNNNEVDAKPSAFEFALWVEDSLEVSLKADHYALVTGYDLSGQSSGIIGIVSNIPSVCDIDRISLNELLLPLVATVMAHELGHSLGSQHDGITNGFCQDEQQFVMTAFAGGEVPWENRGNPFRFSKCSAQYFQAALQGKTCLKRENFVGSPGPFPSGSPLIGQEFNLDQQCDGLFSPSRACREQVTLMPGSWSEVCRNAFCRFGASTGRCFTIIPLEFTSCGNRHWCRGGFCVESTVAPEKPVDCPAGDNPSVMCDINLCARTYDDVTRFIECCDTCRPIKTERFVTVQLKTI</sequence>
<dbReference type="Pfam" id="PF01421">
    <property type="entry name" value="Reprolysin"/>
    <property type="match status" value="1"/>
</dbReference>
<keyword evidence="7" id="KW-0325">Glycoprotein</keyword>
<dbReference type="PANTHER" id="PTHR11905">
    <property type="entry name" value="ADAM A DISINTEGRIN AND METALLOPROTEASE DOMAIN"/>
    <property type="match status" value="1"/>
</dbReference>
<evidence type="ECO:0000256" key="3">
    <source>
        <dbReference type="ARBA" id="ARBA00022801"/>
    </source>
</evidence>
<dbReference type="GO" id="GO:0006509">
    <property type="term" value="P:membrane protein ectodomain proteolysis"/>
    <property type="evidence" value="ECO:0007669"/>
    <property type="project" value="TreeGrafter"/>
</dbReference>
<feature type="chain" id="PRO_5043775011" evidence="9">
    <location>
        <begin position="23"/>
        <end position="714"/>
    </location>
</feature>
<dbReference type="PANTHER" id="PTHR11905:SF159">
    <property type="entry name" value="ADAM METALLOPROTEASE"/>
    <property type="match status" value="1"/>
</dbReference>
<dbReference type="EMBL" id="BMAT01010285">
    <property type="protein sequence ID" value="GFS23638.1"/>
    <property type="molecule type" value="Genomic_DNA"/>
</dbReference>
<comment type="caution">
    <text evidence="8">Lacks conserved residue(s) required for the propagation of feature annotation.</text>
</comment>
<dbReference type="InterPro" id="IPR041645">
    <property type="entry name" value="ADAMTS_CR_2"/>
</dbReference>
<proteinExistence type="predicted"/>
<evidence type="ECO:0000256" key="1">
    <source>
        <dbReference type="ARBA" id="ARBA00022670"/>
    </source>
</evidence>
<keyword evidence="3" id="KW-0378">Hydrolase</keyword>
<dbReference type="InterPro" id="IPR024079">
    <property type="entry name" value="MetalloPept_cat_dom_sf"/>
</dbReference>
<evidence type="ECO:0000259" key="10">
    <source>
        <dbReference type="PROSITE" id="PS50215"/>
    </source>
</evidence>